<dbReference type="GO" id="GO:0004022">
    <property type="term" value="F:alcohol dehydrogenase (NAD+) activity"/>
    <property type="evidence" value="ECO:0007669"/>
    <property type="project" value="UniProtKB-EC"/>
</dbReference>
<keyword evidence="5 11" id="KW-0479">Metal-binding</keyword>
<evidence type="ECO:0000256" key="11">
    <source>
        <dbReference type="RuleBase" id="RU361277"/>
    </source>
</evidence>
<evidence type="ECO:0000256" key="8">
    <source>
        <dbReference type="ARBA" id="ARBA00023027"/>
    </source>
</evidence>
<dbReference type="InterPro" id="IPR002328">
    <property type="entry name" value="ADH_Zn_CS"/>
</dbReference>
<keyword evidence="14" id="KW-1185">Reference proteome</keyword>
<dbReference type="InterPro" id="IPR011032">
    <property type="entry name" value="GroES-like_sf"/>
</dbReference>
<dbReference type="OrthoDB" id="417550at2759"/>
<dbReference type="FunFam" id="3.90.180.10:FF:000007">
    <property type="entry name" value="Alcohol dehydrogenase 6"/>
    <property type="match status" value="1"/>
</dbReference>
<evidence type="ECO:0000313" key="14">
    <source>
        <dbReference type="Proteomes" id="UP000504621"/>
    </source>
</evidence>
<comment type="similarity">
    <text evidence="2">Belongs to the zinc-containing alcohol dehydrogenase family. Class-III subfamily.</text>
</comment>
<keyword evidence="6 11" id="KW-0862">Zinc</keyword>
<dbReference type="CDD" id="cd08301">
    <property type="entry name" value="alcohol_DH_plants"/>
    <property type="match status" value="1"/>
</dbReference>
<evidence type="ECO:0000256" key="6">
    <source>
        <dbReference type="ARBA" id="ARBA00022833"/>
    </source>
</evidence>
<keyword evidence="7" id="KW-0560">Oxidoreductase</keyword>
<dbReference type="Pfam" id="PF00107">
    <property type="entry name" value="ADH_zinc_N"/>
    <property type="match status" value="1"/>
</dbReference>
<accession>A0A6J1BCN6</accession>
<dbReference type="FunFam" id="3.40.50.720:FF:000003">
    <property type="entry name" value="S-(hydroxymethyl)glutathione dehydrogenase"/>
    <property type="match status" value="1"/>
</dbReference>
<dbReference type="SUPFAM" id="SSF50129">
    <property type="entry name" value="GroES-like"/>
    <property type="match status" value="2"/>
</dbReference>
<protein>
    <recommendedName>
        <fullName evidence="4">alcohol dehydrogenase</fullName>
        <ecNumber evidence="4">1.1.1.1</ecNumber>
    </recommendedName>
</protein>
<dbReference type="InterPro" id="IPR013154">
    <property type="entry name" value="ADH-like_N"/>
</dbReference>
<organism evidence="14 15">
    <name type="scientific">Herrania umbratica</name>
    <dbReference type="NCBI Taxonomy" id="108875"/>
    <lineage>
        <taxon>Eukaryota</taxon>
        <taxon>Viridiplantae</taxon>
        <taxon>Streptophyta</taxon>
        <taxon>Embryophyta</taxon>
        <taxon>Tracheophyta</taxon>
        <taxon>Spermatophyta</taxon>
        <taxon>Magnoliopsida</taxon>
        <taxon>eudicotyledons</taxon>
        <taxon>Gunneridae</taxon>
        <taxon>Pentapetalae</taxon>
        <taxon>rosids</taxon>
        <taxon>malvids</taxon>
        <taxon>Malvales</taxon>
        <taxon>Malvaceae</taxon>
        <taxon>Byttnerioideae</taxon>
        <taxon>Herrania</taxon>
    </lineage>
</organism>
<evidence type="ECO:0000256" key="10">
    <source>
        <dbReference type="ARBA" id="ARBA00049243"/>
    </source>
</evidence>
<dbReference type="PROSITE" id="PS00059">
    <property type="entry name" value="ADH_ZINC"/>
    <property type="match status" value="1"/>
</dbReference>
<evidence type="ECO:0000256" key="7">
    <source>
        <dbReference type="ARBA" id="ARBA00023002"/>
    </source>
</evidence>
<evidence type="ECO:0000256" key="1">
    <source>
        <dbReference type="ARBA" id="ARBA00001947"/>
    </source>
</evidence>
<dbReference type="GO" id="GO:0046294">
    <property type="term" value="P:formaldehyde catabolic process"/>
    <property type="evidence" value="ECO:0007669"/>
    <property type="project" value="TreeGrafter"/>
</dbReference>
<feature type="domain" description="Alcohol dehydrogenase-like C-terminal" evidence="12">
    <location>
        <begin position="222"/>
        <end position="341"/>
    </location>
</feature>
<dbReference type="GeneID" id="110425554"/>
<sequence>MDVGYHKSFESSFESADTTGKVITCKAAVAWGPGQPLVMEDVQVAPPQKMEVRVKILFTSICHTDLSAWKGENEAQRAYPRILGHEASGIVESVGEGVEDMKKGDHVIPIFQGQCGNCVCCRNEKTNLCQRFGVNPLKSVMVNDGKTRFSTKDGNPIFHFLNTSTFSEYTVLDSACVVKIDFEAPLEKMSLLSCGVSTGVGAAWNVANLQPGSTVAIFGLGAVGLAVAEGARARGASKIIGVDINPSKFAKGKAVGITEFINPKDLEVPVHERIGAMTDGGVDYSFECAGNLEVLREAFLSTHTGWGLTVLLGIHPSPMLLPLHPMELFNGRQIIGSIFGGFKGKTQLPMFAKQCMCGTLNLDEFITHELPFEKINEAFQLLVDGKSLRCLLHL</sequence>
<keyword evidence="8" id="KW-0520">NAD</keyword>
<dbReference type="GO" id="GO:0008270">
    <property type="term" value="F:zinc ion binding"/>
    <property type="evidence" value="ECO:0007669"/>
    <property type="project" value="InterPro"/>
</dbReference>
<dbReference type="Gene3D" id="3.40.50.720">
    <property type="entry name" value="NAD(P)-binding Rossmann-like Domain"/>
    <property type="match status" value="1"/>
</dbReference>
<dbReference type="Proteomes" id="UP000504621">
    <property type="component" value="Unplaced"/>
</dbReference>
<evidence type="ECO:0000256" key="9">
    <source>
        <dbReference type="ARBA" id="ARBA00049164"/>
    </source>
</evidence>
<evidence type="ECO:0000256" key="2">
    <source>
        <dbReference type="ARBA" id="ARBA00010902"/>
    </source>
</evidence>
<dbReference type="AlphaFoldDB" id="A0A6J1BCN6"/>
<dbReference type="GO" id="GO:0005829">
    <property type="term" value="C:cytosol"/>
    <property type="evidence" value="ECO:0007669"/>
    <property type="project" value="TreeGrafter"/>
</dbReference>
<comment type="catalytic activity">
    <reaction evidence="9">
        <text>a secondary alcohol + NAD(+) = a ketone + NADH + H(+)</text>
        <dbReference type="Rhea" id="RHEA:10740"/>
        <dbReference type="ChEBI" id="CHEBI:15378"/>
        <dbReference type="ChEBI" id="CHEBI:17087"/>
        <dbReference type="ChEBI" id="CHEBI:35681"/>
        <dbReference type="ChEBI" id="CHEBI:57540"/>
        <dbReference type="ChEBI" id="CHEBI:57945"/>
        <dbReference type="EC" id="1.1.1.1"/>
    </reaction>
</comment>
<proteinExistence type="inferred from homology"/>
<gene>
    <name evidence="15" type="primary">LOC110425554</name>
</gene>
<dbReference type="EC" id="1.1.1.1" evidence="4"/>
<dbReference type="Pfam" id="PF08240">
    <property type="entry name" value="ADH_N"/>
    <property type="match status" value="1"/>
</dbReference>
<evidence type="ECO:0000256" key="5">
    <source>
        <dbReference type="ARBA" id="ARBA00022723"/>
    </source>
</evidence>
<dbReference type="Gene3D" id="3.90.180.10">
    <property type="entry name" value="Medium-chain alcohol dehydrogenases, catalytic domain"/>
    <property type="match status" value="1"/>
</dbReference>
<comment type="catalytic activity">
    <reaction evidence="10">
        <text>a primary alcohol + NAD(+) = an aldehyde + NADH + H(+)</text>
        <dbReference type="Rhea" id="RHEA:10736"/>
        <dbReference type="ChEBI" id="CHEBI:15378"/>
        <dbReference type="ChEBI" id="CHEBI:15734"/>
        <dbReference type="ChEBI" id="CHEBI:17478"/>
        <dbReference type="ChEBI" id="CHEBI:57540"/>
        <dbReference type="ChEBI" id="CHEBI:57945"/>
        <dbReference type="EC" id="1.1.1.1"/>
    </reaction>
</comment>
<evidence type="ECO:0000313" key="15">
    <source>
        <dbReference type="RefSeq" id="XP_021296144.1"/>
    </source>
</evidence>
<comment type="subunit">
    <text evidence="3">Homodimer.</text>
</comment>
<dbReference type="PANTHER" id="PTHR43880:SF56">
    <property type="entry name" value="ALCOHOL DEHYDROGENASE-LIKE 4"/>
    <property type="match status" value="1"/>
</dbReference>
<evidence type="ECO:0000256" key="4">
    <source>
        <dbReference type="ARBA" id="ARBA00013190"/>
    </source>
</evidence>
<name>A0A6J1BCN6_9ROSI</name>
<dbReference type="InterPro" id="IPR036291">
    <property type="entry name" value="NAD(P)-bd_dom_sf"/>
</dbReference>
<feature type="domain" description="Alcohol dehydrogenase-like N-terminal" evidence="13">
    <location>
        <begin position="49"/>
        <end position="180"/>
    </location>
</feature>
<dbReference type="SUPFAM" id="SSF51735">
    <property type="entry name" value="NAD(P)-binding Rossmann-fold domains"/>
    <property type="match status" value="1"/>
</dbReference>
<evidence type="ECO:0000259" key="12">
    <source>
        <dbReference type="Pfam" id="PF00107"/>
    </source>
</evidence>
<dbReference type="InterPro" id="IPR013149">
    <property type="entry name" value="ADH-like_C"/>
</dbReference>
<reference evidence="15" key="1">
    <citation type="submission" date="2025-08" db="UniProtKB">
        <authorList>
            <consortium name="RefSeq"/>
        </authorList>
    </citation>
    <scope>IDENTIFICATION</scope>
    <source>
        <tissue evidence="15">Leaf</tissue>
    </source>
</reference>
<dbReference type="GO" id="GO:0051903">
    <property type="term" value="F:S-(hydroxymethyl)glutathione dehydrogenase [NAD(P)+] activity"/>
    <property type="evidence" value="ECO:0007669"/>
    <property type="project" value="TreeGrafter"/>
</dbReference>
<evidence type="ECO:0000256" key="3">
    <source>
        <dbReference type="ARBA" id="ARBA00011738"/>
    </source>
</evidence>
<dbReference type="PANTHER" id="PTHR43880">
    <property type="entry name" value="ALCOHOL DEHYDROGENASE"/>
    <property type="match status" value="1"/>
</dbReference>
<dbReference type="RefSeq" id="XP_021296144.1">
    <property type="nucleotide sequence ID" value="XM_021440469.1"/>
</dbReference>
<evidence type="ECO:0000259" key="13">
    <source>
        <dbReference type="Pfam" id="PF08240"/>
    </source>
</evidence>
<comment type="cofactor">
    <cofactor evidence="1 11">
        <name>Zn(2+)</name>
        <dbReference type="ChEBI" id="CHEBI:29105"/>
    </cofactor>
</comment>